<dbReference type="PANTHER" id="PTHR36151">
    <property type="entry name" value="BLR2777 PROTEIN"/>
    <property type="match status" value="1"/>
</dbReference>
<feature type="domain" description="ER-bound oxygenase mpaB/mpaB'/Rubber oxygenase catalytic" evidence="1">
    <location>
        <begin position="50"/>
        <end position="271"/>
    </location>
</feature>
<evidence type="ECO:0000313" key="3">
    <source>
        <dbReference type="Proteomes" id="UP001595685"/>
    </source>
</evidence>
<dbReference type="InterPro" id="IPR018713">
    <property type="entry name" value="MPAB/Lcp_cat_dom"/>
</dbReference>
<dbReference type="GO" id="GO:0016491">
    <property type="term" value="F:oxidoreductase activity"/>
    <property type="evidence" value="ECO:0007669"/>
    <property type="project" value="UniProtKB-KW"/>
</dbReference>
<dbReference type="PANTHER" id="PTHR36151:SF3">
    <property type="entry name" value="ER-BOUND OXYGENASE MPAB_MPAB'_RUBBER OXYGENASE CATALYTIC DOMAIN-CONTAINING PROTEIN"/>
    <property type="match status" value="1"/>
</dbReference>
<sequence length="312" mass="33530">MVSASDLPEMARERFRARVSGDPTGAPDWVRDIALVGDGPGWFEPDGVVWAVHGDLATLVGGVAALLGQAAHPLALAGVERHSDYRQDPWKRLAGTARWLVVSTFGSARLAERESARVRGLHVSVRGRDDTGRRYSASDPALLRWVHLAFTDAFLAAQLTVGRDLVGRFGTRWPDAYVADWRRSAEGLGATDLPTTRAELAEAVADYLPHLAPVPEQLRSFLSTPPGLSPPEQVFYTGLSSAAALLVSPTLAPFAGVPGRDRRDLVARARLQAARLQLVGLQAALGSRSPAEEAARWRLGTGPRPSWMADAA</sequence>
<keyword evidence="3" id="KW-1185">Reference proteome</keyword>
<reference evidence="3" key="1">
    <citation type="journal article" date="2019" name="Int. J. Syst. Evol. Microbiol.">
        <title>The Global Catalogue of Microorganisms (GCM) 10K type strain sequencing project: providing services to taxonomists for standard genome sequencing and annotation.</title>
        <authorList>
            <consortium name="The Broad Institute Genomics Platform"/>
            <consortium name="The Broad Institute Genome Sequencing Center for Infectious Disease"/>
            <person name="Wu L."/>
            <person name="Ma J."/>
        </authorList>
    </citation>
    <scope>NUCLEOTIDE SEQUENCE [LARGE SCALE GENOMIC DNA]</scope>
    <source>
        <strain evidence="3">NCAIM B.02333</strain>
    </source>
</reference>
<dbReference type="EC" id="1.-.-.-" evidence="2"/>
<gene>
    <name evidence="2" type="ORF">ACFOLH_00475</name>
</gene>
<keyword evidence="2" id="KW-0560">Oxidoreductase</keyword>
<comment type="caution">
    <text evidence="2">The sequence shown here is derived from an EMBL/GenBank/DDBJ whole genome shotgun (WGS) entry which is preliminary data.</text>
</comment>
<dbReference type="Pfam" id="PF09995">
    <property type="entry name" value="MPAB_Lcp_cat"/>
    <property type="match status" value="1"/>
</dbReference>
<protein>
    <submittedName>
        <fullName evidence="2">Oxygenase MpaB family protein</fullName>
        <ecNumber evidence="2">1.-.-.-</ecNumber>
    </submittedName>
</protein>
<name>A0ABV7WCN7_9MICO</name>
<dbReference type="RefSeq" id="WP_340295418.1">
    <property type="nucleotide sequence ID" value="NZ_JBBEOI010000238.1"/>
</dbReference>
<organism evidence="2 3">
    <name type="scientific">Aquipuribacter hungaricus</name>
    <dbReference type="NCBI Taxonomy" id="545624"/>
    <lineage>
        <taxon>Bacteria</taxon>
        <taxon>Bacillati</taxon>
        <taxon>Actinomycetota</taxon>
        <taxon>Actinomycetes</taxon>
        <taxon>Micrococcales</taxon>
        <taxon>Intrasporangiaceae</taxon>
        <taxon>Aquipuribacter</taxon>
    </lineage>
</organism>
<dbReference type="EMBL" id="JBHRWW010000001">
    <property type="protein sequence ID" value="MFC3686811.1"/>
    <property type="molecule type" value="Genomic_DNA"/>
</dbReference>
<proteinExistence type="predicted"/>
<accession>A0ABV7WCN7</accession>
<dbReference type="Proteomes" id="UP001595685">
    <property type="component" value="Unassembled WGS sequence"/>
</dbReference>
<evidence type="ECO:0000259" key="1">
    <source>
        <dbReference type="Pfam" id="PF09995"/>
    </source>
</evidence>
<evidence type="ECO:0000313" key="2">
    <source>
        <dbReference type="EMBL" id="MFC3686811.1"/>
    </source>
</evidence>